<dbReference type="SUPFAM" id="SSF51735">
    <property type="entry name" value="NAD(P)-binding Rossmann-fold domains"/>
    <property type="match status" value="1"/>
</dbReference>
<dbReference type="Pfam" id="PF01408">
    <property type="entry name" value="GFO_IDH_MocA"/>
    <property type="match status" value="1"/>
</dbReference>
<feature type="domain" description="Gfo/Idh/MocA-like oxidoreductase N-terminal" evidence="2">
    <location>
        <begin position="44"/>
        <end position="167"/>
    </location>
</feature>
<dbReference type="Gene3D" id="3.30.360.10">
    <property type="entry name" value="Dihydrodipicolinate Reductase, domain 2"/>
    <property type="match status" value="1"/>
</dbReference>
<dbReference type="PANTHER" id="PTHR43818:SF11">
    <property type="entry name" value="BCDNA.GH03377"/>
    <property type="match status" value="1"/>
</dbReference>
<evidence type="ECO:0000256" key="1">
    <source>
        <dbReference type="ARBA" id="ARBA00023002"/>
    </source>
</evidence>
<comment type="caution">
    <text evidence="4">The sequence shown here is derived from an EMBL/GenBank/DDBJ whole genome shotgun (WGS) entry which is preliminary data.</text>
</comment>
<evidence type="ECO:0000259" key="2">
    <source>
        <dbReference type="Pfam" id="PF01408"/>
    </source>
</evidence>
<reference evidence="4 5" key="1">
    <citation type="submission" date="2020-08" db="EMBL/GenBank/DDBJ databases">
        <title>Genomic Encyclopedia of Type Strains, Phase IV (KMG-IV): sequencing the most valuable type-strain genomes for metagenomic binning, comparative biology and taxonomic classification.</title>
        <authorList>
            <person name="Goeker M."/>
        </authorList>
    </citation>
    <scope>NUCLEOTIDE SEQUENCE [LARGE SCALE GENOMIC DNA]</scope>
    <source>
        <strain evidence="4 5">DSM 105074</strain>
    </source>
</reference>
<keyword evidence="1" id="KW-0560">Oxidoreductase</keyword>
<dbReference type="GO" id="GO:0000166">
    <property type="term" value="F:nucleotide binding"/>
    <property type="evidence" value="ECO:0007669"/>
    <property type="project" value="InterPro"/>
</dbReference>
<organism evidence="4 5">
    <name type="scientific">Rhabdobacter roseus</name>
    <dbReference type="NCBI Taxonomy" id="1655419"/>
    <lineage>
        <taxon>Bacteria</taxon>
        <taxon>Pseudomonadati</taxon>
        <taxon>Bacteroidota</taxon>
        <taxon>Cytophagia</taxon>
        <taxon>Cytophagales</taxon>
        <taxon>Cytophagaceae</taxon>
        <taxon>Rhabdobacter</taxon>
    </lineage>
</organism>
<gene>
    <name evidence="4" type="ORF">HNQ92_002780</name>
</gene>
<dbReference type="EMBL" id="JACHGF010000003">
    <property type="protein sequence ID" value="MBB5284637.1"/>
    <property type="molecule type" value="Genomic_DNA"/>
</dbReference>
<feature type="domain" description="Gfo/Idh/MocA-like oxidoreductase bacterial type C-terminal" evidence="3">
    <location>
        <begin position="369"/>
        <end position="439"/>
    </location>
</feature>
<dbReference type="InterPro" id="IPR043906">
    <property type="entry name" value="Gfo/Idh/MocA_OxRdtase_bact_C"/>
</dbReference>
<protein>
    <submittedName>
        <fullName evidence="4">Putative dehydrogenase</fullName>
    </submittedName>
</protein>
<dbReference type="InterPro" id="IPR050463">
    <property type="entry name" value="Gfo/Idh/MocA_oxidrdct_glycsds"/>
</dbReference>
<name>A0A840TSG0_9BACT</name>
<dbReference type="GO" id="GO:0016491">
    <property type="term" value="F:oxidoreductase activity"/>
    <property type="evidence" value="ECO:0007669"/>
    <property type="project" value="UniProtKB-KW"/>
</dbReference>
<dbReference type="Pfam" id="PF19051">
    <property type="entry name" value="GFO_IDH_MocA_C2"/>
    <property type="match status" value="2"/>
</dbReference>
<dbReference type="InterPro" id="IPR036291">
    <property type="entry name" value="NAD(P)-bd_dom_sf"/>
</dbReference>
<evidence type="ECO:0000313" key="4">
    <source>
        <dbReference type="EMBL" id="MBB5284637.1"/>
    </source>
</evidence>
<feature type="domain" description="Gfo/Idh/MocA-like oxidoreductase bacterial type C-terminal" evidence="3">
    <location>
        <begin position="202"/>
        <end position="262"/>
    </location>
</feature>
<evidence type="ECO:0000259" key="3">
    <source>
        <dbReference type="Pfam" id="PF19051"/>
    </source>
</evidence>
<dbReference type="RefSeq" id="WP_184174555.1">
    <property type="nucleotide sequence ID" value="NZ_JACHGF010000003.1"/>
</dbReference>
<dbReference type="AlphaFoldDB" id="A0A840TSG0"/>
<accession>A0A840TSG0</accession>
<evidence type="ECO:0000313" key="5">
    <source>
        <dbReference type="Proteomes" id="UP000557307"/>
    </source>
</evidence>
<dbReference type="SUPFAM" id="SSF55347">
    <property type="entry name" value="Glyceraldehyde-3-phosphate dehydrogenase-like, C-terminal domain"/>
    <property type="match status" value="1"/>
</dbReference>
<sequence>MKRRTFLEQSTRLSLVAGAWMLAPEGTYAMDRRGVARRSANEKITVALIGCNNMGFGILSHALNNPNVECAALCDIDESVLDRRSEDVVKKQGKKPQRYGDFRKLLENKDIDAVIVGTPDHWHCLPMIYACEAGKDVYVEKPLANSIGECNLMVKAARRYNRVVQVGQQQRSGEHWQKLTQFIQAGGLGPVRKVRSWANFNYAAGRPAAPDQPVPAGVDFERWLGPAPARSFNPTRFHGSWRLFWDYGGGLMTDWGAHLLDIALWAKNVKQGPHAVTAAGGNFLNQDLAHETFDTLSVLYQFDDFTLNWEHSAGVQKGPYGRSYGLEFVGNDATLVIDRNSWEVFPESDKGTFKAPELAAKGWKESHAEHVRNWLDCIRERKEPNCPIETGRLVALYAHLGNIALRTNSQLNWDEATQSFGKNKAANALITPSYRKPWVLPKV</sequence>
<keyword evidence="5" id="KW-1185">Reference proteome</keyword>
<proteinExistence type="predicted"/>
<dbReference type="Gene3D" id="3.40.50.720">
    <property type="entry name" value="NAD(P)-binding Rossmann-like Domain"/>
    <property type="match status" value="1"/>
</dbReference>
<dbReference type="InterPro" id="IPR000683">
    <property type="entry name" value="Gfo/Idh/MocA-like_OxRdtase_N"/>
</dbReference>
<dbReference type="PANTHER" id="PTHR43818">
    <property type="entry name" value="BCDNA.GH03377"/>
    <property type="match status" value="1"/>
</dbReference>
<dbReference type="Proteomes" id="UP000557307">
    <property type="component" value="Unassembled WGS sequence"/>
</dbReference>